<reference evidence="2" key="1">
    <citation type="submission" date="2022-01" db="EMBL/GenBank/DDBJ databases">
        <title>Collection of gut derived symbiotic bacterial strains cultured from healthy donors.</title>
        <authorList>
            <person name="Lin H."/>
            <person name="Kohout C."/>
            <person name="Waligurski E."/>
            <person name="Pamer E.G."/>
        </authorList>
    </citation>
    <scope>NUCLEOTIDE SEQUENCE</scope>
    <source>
        <strain evidence="2">DFI.1.149</strain>
    </source>
</reference>
<sequence>MQVALAQGKATCIKGMTDNEGNLFSAFVRADYERAKFDFFKWDPDKNKKQDQSQQAPVCQEGTRQANTVSRNHPVQKADKKGVSI</sequence>
<name>A0AAW5CCH1_9BACT</name>
<evidence type="ECO:0000256" key="1">
    <source>
        <dbReference type="SAM" id="MobiDB-lite"/>
    </source>
</evidence>
<protein>
    <recommendedName>
        <fullName evidence="4">DUF3945 domain-containing protein</fullName>
    </recommendedName>
</protein>
<feature type="compositionally biased region" description="Basic and acidic residues" evidence="1">
    <location>
        <begin position="76"/>
        <end position="85"/>
    </location>
</feature>
<evidence type="ECO:0000313" key="2">
    <source>
        <dbReference type="EMBL" id="MCG4961805.1"/>
    </source>
</evidence>
<evidence type="ECO:0000313" key="3">
    <source>
        <dbReference type="Proteomes" id="UP001199750"/>
    </source>
</evidence>
<evidence type="ECO:0008006" key="4">
    <source>
        <dbReference type="Google" id="ProtNLM"/>
    </source>
</evidence>
<organism evidence="2 3">
    <name type="scientific">Odoribacter splanchnicus</name>
    <dbReference type="NCBI Taxonomy" id="28118"/>
    <lineage>
        <taxon>Bacteria</taxon>
        <taxon>Pseudomonadati</taxon>
        <taxon>Bacteroidota</taxon>
        <taxon>Bacteroidia</taxon>
        <taxon>Bacteroidales</taxon>
        <taxon>Odoribacteraceae</taxon>
        <taxon>Odoribacter</taxon>
    </lineage>
</organism>
<proteinExistence type="predicted"/>
<dbReference type="EMBL" id="JAKNDN010000046">
    <property type="protein sequence ID" value="MCG4961805.1"/>
    <property type="molecule type" value="Genomic_DNA"/>
</dbReference>
<feature type="region of interest" description="Disordered" evidence="1">
    <location>
        <begin position="43"/>
        <end position="85"/>
    </location>
</feature>
<comment type="caution">
    <text evidence="2">The sequence shown here is derived from an EMBL/GenBank/DDBJ whole genome shotgun (WGS) entry which is preliminary data.</text>
</comment>
<feature type="compositionally biased region" description="Polar residues" evidence="1">
    <location>
        <begin position="52"/>
        <end position="73"/>
    </location>
</feature>
<gene>
    <name evidence="2" type="ORF">L0P03_18460</name>
</gene>
<accession>A0AAW5CCH1</accession>
<dbReference type="RefSeq" id="WP_046404775.1">
    <property type="nucleotide sequence ID" value="NZ_JADMUD010000007.1"/>
</dbReference>
<dbReference type="Proteomes" id="UP001199750">
    <property type="component" value="Unassembled WGS sequence"/>
</dbReference>
<dbReference type="AlphaFoldDB" id="A0AAW5CCH1"/>